<keyword evidence="2" id="KW-1185">Reference proteome</keyword>
<dbReference type="EMBL" id="CP002455">
    <property type="protein sequence ID" value="ADX68048.1"/>
    <property type="molecule type" value="Genomic_DNA"/>
</dbReference>
<sequence length="194" mass="22549">MKKIIFLYLILFFFPFTKGNAQCKLEKFTLVRTDNIVSENYMLIAENGITKKLNPNKYIVSLTFHENAYFAIFSIKGKKGWSAIDFNENILFEVYNTIPNEPWPDYLIEDRIRIVGKNNKIGFANECGKIIIKPKFDFATSFNNGYAIVGKKCSESSIKCNQYGYIDKNGKIIKISNYTFDQIQKEINWKDINL</sequence>
<reference evidence="1 2" key="1">
    <citation type="journal article" date="2011" name="Stand. Genomic Sci.">
        <title>Complete genome sequence of Weeksella virosa type strain (9751).</title>
        <authorList>
            <person name="Lang E."/>
            <person name="Teshima H."/>
            <person name="Lucas S."/>
            <person name="Lapidus A."/>
            <person name="Hammon N."/>
            <person name="Deshpande S."/>
            <person name="Nolan M."/>
            <person name="Cheng J.F."/>
            <person name="Pitluck S."/>
            <person name="Liolios K."/>
            <person name="Pagani I."/>
            <person name="Mikhailova N."/>
            <person name="Ivanova N."/>
            <person name="Mavromatis K."/>
            <person name="Pati A."/>
            <person name="Tapia R."/>
            <person name="Han C."/>
            <person name="Goodwin L."/>
            <person name="Chen A."/>
            <person name="Palaniappan K."/>
            <person name="Land M."/>
            <person name="Hauser L."/>
            <person name="Chang Y.J."/>
            <person name="Jeffries C.D."/>
            <person name="Brambilla E.M."/>
            <person name="Kopitz M."/>
            <person name="Rohde M."/>
            <person name="Goker M."/>
            <person name="Tindall B.J."/>
            <person name="Detter J.C."/>
            <person name="Woyke T."/>
            <person name="Bristow J."/>
            <person name="Eisen J.A."/>
            <person name="Markowitz V."/>
            <person name="Hugenholtz P."/>
            <person name="Klenk H.P."/>
            <person name="Kyrpides N.C."/>
        </authorList>
    </citation>
    <scope>NUCLEOTIDE SEQUENCE [LARGE SCALE GENOMIC DNA]</scope>
    <source>
        <strain evidence="2">ATCC 43766 / DSM 16922 / JCM 21250 / NBRC 16016 / NCTC 11634 / CL345/78</strain>
    </source>
</reference>
<dbReference type="KEGG" id="wvi:Weevi_1345"/>
<evidence type="ECO:0008006" key="3">
    <source>
        <dbReference type="Google" id="ProtNLM"/>
    </source>
</evidence>
<dbReference type="Pfam" id="PF14903">
    <property type="entry name" value="WG_beta_rep"/>
    <property type="match status" value="2"/>
</dbReference>
<evidence type="ECO:0000313" key="2">
    <source>
        <dbReference type="Proteomes" id="UP000008641"/>
    </source>
</evidence>
<evidence type="ECO:0000313" key="1">
    <source>
        <dbReference type="EMBL" id="ADX68048.1"/>
    </source>
</evidence>
<dbReference type="InterPro" id="IPR032774">
    <property type="entry name" value="WG_beta_rep"/>
</dbReference>
<dbReference type="HOGENOM" id="CLU_1401951_0_0_10"/>
<proteinExistence type="predicted"/>
<dbReference type="RefSeq" id="WP_013598437.1">
    <property type="nucleotide sequence ID" value="NC_015144.1"/>
</dbReference>
<dbReference type="eggNOG" id="ENOG5032VGY">
    <property type="taxonomic scope" value="Bacteria"/>
</dbReference>
<accession>F0NXY0</accession>
<dbReference type="STRING" id="865938.Weevi_1345"/>
<dbReference type="AlphaFoldDB" id="F0NXY0"/>
<organism evidence="1 2">
    <name type="scientific">Weeksella virosa (strain ATCC 43766 / DSM 16922 / JCM 21250 / CCUG 30538 / CDC 9751 / IAM 14551 / NBRC 16016 / NCTC 11634 / CL345/78)</name>
    <dbReference type="NCBI Taxonomy" id="865938"/>
    <lineage>
        <taxon>Bacteria</taxon>
        <taxon>Pseudomonadati</taxon>
        <taxon>Bacteroidota</taxon>
        <taxon>Flavobacteriia</taxon>
        <taxon>Flavobacteriales</taxon>
        <taxon>Weeksellaceae</taxon>
        <taxon>Weeksella</taxon>
    </lineage>
</organism>
<reference evidence="2" key="2">
    <citation type="journal article" date="2011" name="Stand. Genomic Sci.">
        <title>Complete genome sequence of Weeksella virosa type strain (9751T).</title>
        <authorList>
            <person name="Lang E."/>
            <person name="Teshima H."/>
            <person name="Lucas S."/>
            <person name="Lapidus A."/>
            <person name="Hammon N."/>
            <person name="Deshpande S."/>
            <person name="Nolan M."/>
            <person name="Cheng J."/>
            <person name="Pitluck S."/>
            <person name="Liolios K."/>
            <person name="Pagani I."/>
            <person name="Mikhailova N."/>
            <person name="Ivanova N."/>
            <person name="Mavromatis K."/>
            <person name="Pati A."/>
            <person name="Tapia R."/>
            <person name="Han C."/>
            <person name="Goodwin L."/>
            <person name="Chen A."/>
            <person name="Palaniappan K."/>
            <person name="Land M."/>
            <person name="Hauser L."/>
            <person name="Chang Y."/>
            <person name="Jeffries C."/>
            <person name="Brambilla E."/>
            <person name="Kopitz M."/>
            <person name="Rohde M."/>
            <person name="Goker M."/>
            <person name="Tindall B."/>
            <person name="Detter J."/>
            <person name="Woyke T."/>
            <person name="Bristow J."/>
            <person name="Eisen J."/>
            <person name="Markowitz V."/>
            <person name="Hugenholtz P."/>
            <person name="Klenk H."/>
            <person name="Kyrpides N."/>
        </authorList>
    </citation>
    <scope>NUCLEOTIDE SEQUENCE [LARGE SCALE GENOMIC DNA]</scope>
    <source>
        <strain evidence="2">ATCC 43766 / DSM 16922 / JCM 21250 / NBRC 16016 / NCTC 11634 / CL345/78</strain>
    </source>
</reference>
<gene>
    <name evidence="1" type="ordered locus">Weevi_1345</name>
</gene>
<dbReference type="Proteomes" id="UP000008641">
    <property type="component" value="Chromosome"/>
</dbReference>
<protein>
    <recommendedName>
        <fullName evidence="3">KWG Leptospira repeat protein</fullName>
    </recommendedName>
</protein>
<dbReference type="OrthoDB" id="5464673at2"/>
<name>F0NXY0_WEEVC</name>